<evidence type="ECO:0000313" key="1">
    <source>
        <dbReference type="EnsemblPlants" id="OBART07G19980.1"/>
    </source>
</evidence>
<reference evidence="1" key="2">
    <citation type="submission" date="2015-03" db="UniProtKB">
        <authorList>
            <consortium name="EnsemblPlants"/>
        </authorList>
    </citation>
    <scope>IDENTIFICATION</scope>
</reference>
<organism evidence="1">
    <name type="scientific">Oryza barthii</name>
    <dbReference type="NCBI Taxonomy" id="65489"/>
    <lineage>
        <taxon>Eukaryota</taxon>
        <taxon>Viridiplantae</taxon>
        <taxon>Streptophyta</taxon>
        <taxon>Embryophyta</taxon>
        <taxon>Tracheophyta</taxon>
        <taxon>Spermatophyta</taxon>
        <taxon>Magnoliopsida</taxon>
        <taxon>Liliopsida</taxon>
        <taxon>Poales</taxon>
        <taxon>Poaceae</taxon>
        <taxon>BOP clade</taxon>
        <taxon>Oryzoideae</taxon>
        <taxon>Oryzeae</taxon>
        <taxon>Oryzinae</taxon>
        <taxon>Oryza</taxon>
    </lineage>
</organism>
<dbReference type="PaxDb" id="65489-OBART07G19980.1"/>
<evidence type="ECO:0000313" key="2">
    <source>
        <dbReference type="Proteomes" id="UP000026960"/>
    </source>
</evidence>
<dbReference type="Gramene" id="OBART07G19980.1">
    <property type="protein sequence ID" value="OBART07G19980.1"/>
    <property type="gene ID" value="OBART07G19980"/>
</dbReference>
<proteinExistence type="predicted"/>
<dbReference type="AlphaFoldDB" id="A0A0D3GST6"/>
<protein>
    <submittedName>
        <fullName evidence="1">Uncharacterized protein</fullName>
    </submittedName>
</protein>
<reference evidence="1" key="1">
    <citation type="journal article" date="2009" name="Rice">
        <title>De Novo Next Generation Sequencing of Plant Genomes.</title>
        <authorList>
            <person name="Rounsley S."/>
            <person name="Marri P.R."/>
            <person name="Yu Y."/>
            <person name="He R."/>
            <person name="Sisneros N."/>
            <person name="Goicoechea J.L."/>
            <person name="Lee S.J."/>
            <person name="Angelova A."/>
            <person name="Kudrna D."/>
            <person name="Luo M."/>
            <person name="Affourtit J."/>
            <person name="Desany B."/>
            <person name="Knight J."/>
            <person name="Niazi F."/>
            <person name="Egholm M."/>
            <person name="Wing R.A."/>
        </authorList>
    </citation>
    <scope>NUCLEOTIDE SEQUENCE [LARGE SCALE GENOMIC DNA]</scope>
    <source>
        <strain evidence="1">cv. IRGC 105608</strain>
    </source>
</reference>
<keyword evidence="2" id="KW-1185">Reference proteome</keyword>
<accession>A0A0D3GST6</accession>
<name>A0A0D3GST6_9ORYZ</name>
<dbReference type="HOGENOM" id="CLU_2642031_0_0_1"/>
<dbReference type="EnsemblPlants" id="OBART07G19980.1">
    <property type="protein sequence ID" value="OBART07G19980.1"/>
    <property type="gene ID" value="OBART07G19980"/>
</dbReference>
<dbReference type="Proteomes" id="UP000026960">
    <property type="component" value="Chromosome 7"/>
</dbReference>
<sequence>MAQNLRRCCAYDAAAAPAVPAIAAAGMRGEMRTREAASGWKAAMASEGEEEGGVFLGVFFVQLGEGKDMKWGVALRP</sequence>